<evidence type="ECO:0000256" key="4">
    <source>
        <dbReference type="ARBA" id="ARBA00022737"/>
    </source>
</evidence>
<organism evidence="8 9">
    <name type="scientific">Lachancea fermentati</name>
    <name type="common">Zygosaccharomyces fermentati</name>
    <dbReference type="NCBI Taxonomy" id="4955"/>
    <lineage>
        <taxon>Eukaryota</taxon>
        <taxon>Fungi</taxon>
        <taxon>Dikarya</taxon>
        <taxon>Ascomycota</taxon>
        <taxon>Saccharomycotina</taxon>
        <taxon>Saccharomycetes</taxon>
        <taxon>Saccharomycetales</taxon>
        <taxon>Saccharomycetaceae</taxon>
        <taxon>Lachancea</taxon>
    </lineage>
</organism>
<keyword evidence="5 7" id="KW-1133">Transmembrane helix</keyword>
<keyword evidence="6 7" id="KW-0472">Membrane</keyword>
<proteinExistence type="predicted"/>
<evidence type="ECO:0000256" key="7">
    <source>
        <dbReference type="SAM" id="Phobius"/>
    </source>
</evidence>
<gene>
    <name evidence="8" type="ORF">LAFE_0C01222G</name>
</gene>
<dbReference type="SMART" id="SM00679">
    <property type="entry name" value="CTNS"/>
    <property type="match status" value="2"/>
</dbReference>
<evidence type="ECO:0000256" key="1">
    <source>
        <dbReference type="ARBA" id="ARBA00004127"/>
    </source>
</evidence>
<dbReference type="InterPro" id="IPR005282">
    <property type="entry name" value="LC_transporter"/>
</dbReference>
<dbReference type="NCBIfam" id="TIGR00951">
    <property type="entry name" value="2A43"/>
    <property type="match status" value="1"/>
</dbReference>
<dbReference type="Pfam" id="PF04193">
    <property type="entry name" value="PQ-loop"/>
    <property type="match status" value="2"/>
</dbReference>
<keyword evidence="2" id="KW-0813">Transport</keyword>
<dbReference type="OMA" id="ASWEWID"/>
<evidence type="ECO:0000313" key="8">
    <source>
        <dbReference type="EMBL" id="SCW00305.1"/>
    </source>
</evidence>
<keyword evidence="4" id="KW-0677">Repeat</keyword>
<evidence type="ECO:0000256" key="3">
    <source>
        <dbReference type="ARBA" id="ARBA00022692"/>
    </source>
</evidence>
<protein>
    <submittedName>
        <fullName evidence="8">LAFE_0C01222g1_1</fullName>
    </submittedName>
</protein>
<dbReference type="PANTHER" id="PTHR13131">
    <property type="entry name" value="CYSTINOSIN"/>
    <property type="match status" value="1"/>
</dbReference>
<feature type="transmembrane region" description="Helical" evidence="7">
    <location>
        <begin position="189"/>
        <end position="208"/>
    </location>
</feature>
<feature type="transmembrane region" description="Helical" evidence="7">
    <location>
        <begin position="39"/>
        <end position="59"/>
    </location>
</feature>
<evidence type="ECO:0000256" key="2">
    <source>
        <dbReference type="ARBA" id="ARBA00022448"/>
    </source>
</evidence>
<dbReference type="AlphaFoldDB" id="A0A1G4M9B5"/>
<dbReference type="GO" id="GO:0000324">
    <property type="term" value="C:fungal-type vacuole"/>
    <property type="evidence" value="ECO:0007669"/>
    <property type="project" value="TreeGrafter"/>
</dbReference>
<accession>A0A1G4M9B5</accession>
<dbReference type="STRING" id="4955.A0A1G4M9B5"/>
<dbReference type="PANTHER" id="PTHR13131:SF5">
    <property type="entry name" value="CYSTINOSIN"/>
    <property type="match status" value="1"/>
</dbReference>
<keyword evidence="3 7" id="KW-0812">Transmembrane</keyword>
<comment type="subcellular location">
    <subcellularLocation>
        <location evidence="1">Endomembrane system</location>
        <topology evidence="1">Multi-pass membrane protein</topology>
    </subcellularLocation>
</comment>
<name>A0A1G4M9B5_LACFM</name>
<keyword evidence="9" id="KW-1185">Reference proteome</keyword>
<dbReference type="GO" id="GO:0015184">
    <property type="term" value="F:L-cystine transmembrane transporter activity"/>
    <property type="evidence" value="ECO:0007669"/>
    <property type="project" value="TreeGrafter"/>
</dbReference>
<dbReference type="Gene3D" id="1.20.1280.290">
    <property type="match status" value="1"/>
</dbReference>
<reference evidence="8 9" key="1">
    <citation type="submission" date="2016-03" db="EMBL/GenBank/DDBJ databases">
        <authorList>
            <person name="Devillers H."/>
        </authorList>
    </citation>
    <scope>NUCLEOTIDE SEQUENCE [LARGE SCALE GENOMIC DNA]</scope>
    <source>
        <strain evidence="8">CBS 6772</strain>
    </source>
</reference>
<evidence type="ECO:0000256" key="5">
    <source>
        <dbReference type="ARBA" id="ARBA00022989"/>
    </source>
</evidence>
<dbReference type="OrthoDB" id="75720at2759"/>
<dbReference type="GO" id="GO:0005774">
    <property type="term" value="C:vacuolar membrane"/>
    <property type="evidence" value="ECO:0007669"/>
    <property type="project" value="TreeGrafter"/>
</dbReference>
<dbReference type="InterPro" id="IPR006603">
    <property type="entry name" value="PQ-loop_rpt"/>
</dbReference>
<dbReference type="EMBL" id="LT598485">
    <property type="protein sequence ID" value="SCW00305.1"/>
    <property type="molecule type" value="Genomic_DNA"/>
</dbReference>
<feature type="transmembrane region" description="Helical" evidence="7">
    <location>
        <begin position="6"/>
        <end position="27"/>
    </location>
</feature>
<feature type="transmembrane region" description="Helical" evidence="7">
    <location>
        <begin position="120"/>
        <end position="137"/>
    </location>
</feature>
<sequence length="251" mass="29252">MDLEKVLGYCYVCAWSISIYPPLWNNWKRRSASAMSLDFVMLNSVGYFYLICSLWLQLFHWQETEMEDNSLRPKVTHFDFWYCLHGFVMNLVLTTQVLWGTTIWKFQGGAARMKAVYRRVLLGSILMAVILLIQFVYQNTIQGWSNQNTLSFCNHLFLLKISMSLLKYIPQVKHNYDRKSMRGFPIQSVMCDVLGGVCSMWQLAIQLSKEARGFTFVALIANFGKIGIAIVTLFFNFIYISQWIIYGEQSK</sequence>
<dbReference type="GO" id="GO:0012505">
    <property type="term" value="C:endomembrane system"/>
    <property type="evidence" value="ECO:0007669"/>
    <property type="project" value="UniProtKB-SubCell"/>
</dbReference>
<evidence type="ECO:0000256" key="6">
    <source>
        <dbReference type="ARBA" id="ARBA00023136"/>
    </source>
</evidence>
<dbReference type="Proteomes" id="UP000190831">
    <property type="component" value="Chromosome C"/>
</dbReference>
<feature type="transmembrane region" description="Helical" evidence="7">
    <location>
        <begin position="214"/>
        <end position="240"/>
    </location>
</feature>
<feature type="transmembrane region" description="Helical" evidence="7">
    <location>
        <begin position="79"/>
        <end position="99"/>
    </location>
</feature>
<evidence type="ECO:0000313" key="9">
    <source>
        <dbReference type="Proteomes" id="UP000190831"/>
    </source>
</evidence>